<dbReference type="RefSeq" id="WP_050531482.1">
    <property type="nucleotide sequence ID" value="NZ_AQQZ01000006.1"/>
</dbReference>
<reference evidence="3 4" key="1">
    <citation type="journal article" date="2015" name="Int. J. Syst. Evol. Microbiol.">
        <title>Aestuariivita atlantica sp. nov., isolated from deep sea sediment of the Atlantic Ocean.</title>
        <authorList>
            <person name="Li G."/>
            <person name="Lai Q."/>
            <person name="Du Y."/>
            <person name="Liu X."/>
            <person name="Sun F."/>
            <person name="Shao Z."/>
        </authorList>
    </citation>
    <scope>NUCLEOTIDE SEQUENCE [LARGE SCALE GENOMIC DNA]</scope>
    <source>
        <strain evidence="3 4">22II-S11-z3</strain>
    </source>
</reference>
<dbReference type="Pfam" id="PF20169">
    <property type="entry name" value="DUF6537"/>
    <property type="match status" value="1"/>
</dbReference>
<dbReference type="InterPro" id="IPR017896">
    <property type="entry name" value="4Fe4S_Fe-S-bd"/>
</dbReference>
<keyword evidence="1 3" id="KW-0560">Oxidoreductase</keyword>
<dbReference type="STRING" id="1317121.ATO11_13775"/>
<dbReference type="EMBL" id="AQQZ01000006">
    <property type="protein sequence ID" value="KNG92994.1"/>
    <property type="molecule type" value="Genomic_DNA"/>
</dbReference>
<dbReference type="InterPro" id="IPR002880">
    <property type="entry name" value="Pyrv_Fd/Flavodoxin_OxRdtase_N"/>
</dbReference>
<evidence type="ECO:0000313" key="4">
    <source>
        <dbReference type="Proteomes" id="UP000036938"/>
    </source>
</evidence>
<evidence type="ECO:0000259" key="2">
    <source>
        <dbReference type="PROSITE" id="PS51379"/>
    </source>
</evidence>
<dbReference type="InterPro" id="IPR046667">
    <property type="entry name" value="DUF6537"/>
</dbReference>
<dbReference type="Gene3D" id="3.40.920.10">
    <property type="entry name" value="Pyruvate-ferredoxin oxidoreductase, PFOR, domain III"/>
    <property type="match status" value="1"/>
</dbReference>
<dbReference type="Pfam" id="PF02775">
    <property type="entry name" value="TPP_enzyme_C"/>
    <property type="match status" value="1"/>
</dbReference>
<dbReference type="PANTHER" id="PTHR48084">
    <property type="entry name" value="2-OXOGLUTARATE OXIDOREDUCTASE SUBUNIT KORB-RELATED"/>
    <property type="match status" value="1"/>
</dbReference>
<dbReference type="PANTHER" id="PTHR48084:SF3">
    <property type="entry name" value="SUBUNIT OF PYRUVATE:FLAVODOXIN OXIDOREDUCTASE"/>
    <property type="match status" value="1"/>
</dbReference>
<dbReference type="PATRIC" id="fig|1317121.7.peg.3475"/>
<dbReference type="EC" id="1.2.7.8" evidence="3"/>
<accession>A0A0L1JML5</accession>
<dbReference type="OrthoDB" id="9803617at2"/>
<dbReference type="NCBIfam" id="NF009588">
    <property type="entry name" value="PRK13029.1"/>
    <property type="match status" value="1"/>
</dbReference>
<dbReference type="Pfam" id="PF01558">
    <property type="entry name" value="POR"/>
    <property type="match status" value="1"/>
</dbReference>
<dbReference type="InterPro" id="IPR019752">
    <property type="entry name" value="Pyrv/ketoisovalerate_OxRed_cat"/>
</dbReference>
<feature type="domain" description="4Fe-4S ferredoxin-type" evidence="2">
    <location>
        <begin position="624"/>
        <end position="653"/>
    </location>
</feature>
<dbReference type="SUPFAM" id="SSF53323">
    <property type="entry name" value="Pyruvate-ferredoxin oxidoreductase, PFOR, domain III"/>
    <property type="match status" value="1"/>
</dbReference>
<dbReference type="GO" id="GO:0044281">
    <property type="term" value="P:small molecule metabolic process"/>
    <property type="evidence" value="ECO:0007669"/>
    <property type="project" value="UniProtKB-ARBA"/>
</dbReference>
<dbReference type="AlphaFoldDB" id="A0A0L1JML5"/>
<dbReference type="InterPro" id="IPR051457">
    <property type="entry name" value="2-oxoacid:Fd_oxidoreductase"/>
</dbReference>
<organism evidence="3 4">
    <name type="scientific">Pseudaestuariivita atlantica</name>
    <dbReference type="NCBI Taxonomy" id="1317121"/>
    <lineage>
        <taxon>Bacteria</taxon>
        <taxon>Pseudomonadati</taxon>
        <taxon>Pseudomonadota</taxon>
        <taxon>Alphaproteobacteria</taxon>
        <taxon>Rhodobacterales</taxon>
        <taxon>Paracoccaceae</taxon>
        <taxon>Pseudaestuariivita</taxon>
    </lineage>
</organism>
<name>A0A0L1JML5_9RHOB</name>
<comment type="caution">
    <text evidence="3">The sequence shown here is derived from an EMBL/GenBank/DDBJ whole genome shotgun (WGS) entry which is preliminary data.</text>
</comment>
<dbReference type="GO" id="GO:0045333">
    <property type="term" value="P:cellular respiration"/>
    <property type="evidence" value="ECO:0007669"/>
    <property type="project" value="UniProtKB-ARBA"/>
</dbReference>
<dbReference type="Gene3D" id="3.40.50.970">
    <property type="match status" value="1"/>
</dbReference>
<evidence type="ECO:0000256" key="1">
    <source>
        <dbReference type="ARBA" id="ARBA00023002"/>
    </source>
</evidence>
<dbReference type="InterPro" id="IPR002869">
    <property type="entry name" value="Pyrv_flavodox_OxRed_cen"/>
</dbReference>
<sequence length="1137" mass="123806">MTARVTLDDRFDLTKSPVLLNGTQALVRLMLAQAARDKAAGLNTAGYCTGYRGSPLGAVDMQMHRAAKHLAAANVRFQEGLNEDLAATALWGSQQAELRGEGKYDGVFGLWYGKGPGVDRSGDVFRHANMAGTSSYGGVVVAMGDDHTGESSTVLHQSEWALIDAYMPIVSPAGVQEILDYGHYGYALSRFSGLWVGLKTMKDTVEATAVVNGDPHRLQFVTPDFPMPEGGLNIRLIDTPHAQEARMIDHKRFAAEAFSRANRMDRRVWGRPGAKIGFVAAGKNWLDLCHALALLNIDEAEAERLGITTYKVGQTFPLDMAGFHDWAEGLDLIVVVEEKRKLIEIQIKEALFDDNRYRVYGWYKGGAGGIHREELFPTRGALDPVWIASKLGEILVEEGRETDGIRAGMAALDEARRADNAPDIAARLPYFCAGCPHNSSTKVPEGSRAYAGIGCHYMVQWMDRETTGFTHMGGEGANWIGEAPFSNRAHVFQNLGDGTYNHSGVQAIRAALAAGTNITYKILFNDAVAMTGGQPNEGGLSPQRIARELQAIGVGHVALVYDEKEDIDLNDFPSGLDVHERAELDSVQKTCAAVEGVSAIIYVQTCAAEKRRRRKRGLFPDPDKRVFINTDICEGCGDCGVQSNCVAITPVETEFGRKRAIDQSACNKDFSCLKGFCPSFVTVEGGTPKKAATKALDLPILPDPELPQINGTHNVIITGVGGTGVVTLGAVLAQAAQIDGKGAGMMEMAGLAQKGGAVHIHLRLANRPEDINAIRVATGEADALIGGDLVVSAGSKTLGLTSSGRTGAVVNSHEIVTGEFTRNTEFRIPQADLQVSLEARLRDRLDLFDATDLAKATMGDSIFSNMMVLGGAWQRGLLPLTLDAIRQAIELNGAAPEKNLRAFEIGRWAVLFPQEAQNLLEPNVIALPKTLDERIAFRVAHLKQYQSGTYARRYAKRVAEISDPELKETVALSLHKLMAYKDEYEVARLLCQTRAKAKAAFDGKIDLTYHLAPPHKSKPGPDGRPQKVEYGARSVWTFRLLKRFKRLRGTPFDPFGYTAERRMERRLIKEYLADLRKISAHDSPATRPLIRELLALPMQIRGFGPVKAANAEKAGKRRAELWAEITSGGTVTQAAAE</sequence>
<dbReference type="CDD" id="cd07034">
    <property type="entry name" value="TPP_PYR_PFOR_IOR-alpha_like"/>
    <property type="match status" value="1"/>
</dbReference>
<dbReference type="InterPro" id="IPR011766">
    <property type="entry name" value="TPP_enzyme_TPP-bd"/>
</dbReference>
<keyword evidence="4" id="KW-1185">Reference proteome</keyword>
<dbReference type="PROSITE" id="PS51379">
    <property type="entry name" value="4FE4S_FER_2"/>
    <property type="match status" value="1"/>
</dbReference>
<dbReference type="SUPFAM" id="SSF52518">
    <property type="entry name" value="Thiamin diphosphate-binding fold (THDP-binding)"/>
    <property type="match status" value="2"/>
</dbReference>
<dbReference type="GO" id="GO:0030976">
    <property type="term" value="F:thiamine pyrophosphate binding"/>
    <property type="evidence" value="ECO:0007669"/>
    <property type="project" value="InterPro"/>
</dbReference>
<protein>
    <submittedName>
        <fullName evidence="3">Indolepyruvate ferredoxin oxidoreductase</fullName>
        <ecNumber evidence="3">1.2.7.8</ecNumber>
    </submittedName>
</protein>
<proteinExistence type="predicted"/>
<evidence type="ECO:0000313" key="3">
    <source>
        <dbReference type="EMBL" id="KNG92994.1"/>
    </source>
</evidence>
<dbReference type="Proteomes" id="UP000036938">
    <property type="component" value="Unassembled WGS sequence"/>
</dbReference>
<dbReference type="InterPro" id="IPR029061">
    <property type="entry name" value="THDP-binding"/>
</dbReference>
<dbReference type="NCBIfam" id="NF009589">
    <property type="entry name" value="PRK13030.1"/>
    <property type="match status" value="1"/>
</dbReference>
<keyword evidence="3" id="KW-0670">Pyruvate</keyword>
<gene>
    <name evidence="3" type="ORF">ATO11_13775</name>
</gene>
<dbReference type="GO" id="GO:0043805">
    <property type="term" value="F:indolepyruvate ferredoxin oxidoreductase activity"/>
    <property type="evidence" value="ECO:0007669"/>
    <property type="project" value="UniProtKB-EC"/>
</dbReference>